<dbReference type="KEGG" id="gbn:GEOBRER4_15640"/>
<dbReference type="Gene3D" id="3.40.50.1460">
    <property type="match status" value="1"/>
</dbReference>
<dbReference type="SUPFAM" id="SSF52129">
    <property type="entry name" value="Caspase-like"/>
    <property type="match status" value="1"/>
</dbReference>
<dbReference type="InterPro" id="IPR011600">
    <property type="entry name" value="Pept_C14_caspase"/>
</dbReference>
<evidence type="ECO:0000313" key="3">
    <source>
        <dbReference type="Proteomes" id="UP000515472"/>
    </source>
</evidence>
<sequence length="498" mass="56469">MGKKIAILIGVSKYDHEVALPPCENDLRMVTDIIKGASKYDDYIVIGNSPKGSDAKSDIATFIRKYQSQKIEEVFFYYTGHGTRYSGDFLFVFSDFVKDKIEQTSLRNSELDSMLKSLSPALAIKVVDACQAGTEYIKSVGDLEDIFKKSATSNFDKTYFFFSCTSSENSVAVKDYSLFTKSFADAIVSYSGKTVRYRDLMAFISDDKAVTSRQTPLFIQQAHNIEVFCEVSDDLIKAIKGSDENQETKQQNNEAGQLPAQSFETRLVETIKTKAIEFCSEQEAQMSLSGMVDTVTAHDFGDLLKQLYDVNIEIKKSYNDITGIKAIGSWLSEEKEPYFAKVTYTEEEYEAKERVEIQDDYSDIYAAISVSRMFGRQKKYEYKTVTKYRDVVDGLQLTAPAPCNAIEINLVPKEQNISWYKAFIVFVFSKSKLAIFYKYEKENEVSWNQRETLDGQQWKTIHCNLKNTVNVKAAVVSIMNNISESIISELSSTFDVSQ</sequence>
<dbReference type="EMBL" id="AP023213">
    <property type="protein sequence ID" value="BCG46814.1"/>
    <property type="molecule type" value="Genomic_DNA"/>
</dbReference>
<gene>
    <name evidence="2" type="ORF">GEOBRER4_n1628</name>
</gene>
<evidence type="ECO:0000313" key="2">
    <source>
        <dbReference type="EMBL" id="BCG46814.1"/>
    </source>
</evidence>
<evidence type="ECO:0000259" key="1">
    <source>
        <dbReference type="Pfam" id="PF00656"/>
    </source>
</evidence>
<keyword evidence="3" id="KW-1185">Reference proteome</keyword>
<dbReference type="Proteomes" id="UP000515472">
    <property type="component" value="Chromosome"/>
</dbReference>
<dbReference type="GO" id="GO:0004197">
    <property type="term" value="F:cysteine-type endopeptidase activity"/>
    <property type="evidence" value="ECO:0007669"/>
    <property type="project" value="InterPro"/>
</dbReference>
<reference evidence="2 3" key="1">
    <citation type="submission" date="2020-06" db="EMBL/GenBank/DDBJ databases">
        <title>Interaction of electrochemicaly active bacteria, Geobacter bremensis R4 on different carbon anode.</title>
        <authorList>
            <person name="Meng L."/>
            <person name="Yoshida N."/>
        </authorList>
    </citation>
    <scope>NUCLEOTIDE SEQUENCE [LARGE SCALE GENOMIC DNA]</scope>
    <source>
        <strain evidence="2 3">R4</strain>
    </source>
</reference>
<protein>
    <recommendedName>
        <fullName evidence="1">Peptidase C14 caspase domain-containing protein</fullName>
    </recommendedName>
</protein>
<name>A0A6S6M556_9BACT</name>
<feature type="domain" description="Peptidase C14 caspase" evidence="1">
    <location>
        <begin position="3"/>
        <end position="207"/>
    </location>
</feature>
<dbReference type="GO" id="GO:0006508">
    <property type="term" value="P:proteolysis"/>
    <property type="evidence" value="ECO:0007669"/>
    <property type="project" value="InterPro"/>
</dbReference>
<organism evidence="2 3">
    <name type="scientific">Citrifermentans bremense</name>
    <dbReference type="NCBI Taxonomy" id="60035"/>
    <lineage>
        <taxon>Bacteria</taxon>
        <taxon>Pseudomonadati</taxon>
        <taxon>Thermodesulfobacteriota</taxon>
        <taxon>Desulfuromonadia</taxon>
        <taxon>Geobacterales</taxon>
        <taxon>Geobacteraceae</taxon>
        <taxon>Citrifermentans</taxon>
    </lineage>
</organism>
<dbReference type="Pfam" id="PF00656">
    <property type="entry name" value="Peptidase_C14"/>
    <property type="match status" value="1"/>
</dbReference>
<dbReference type="AlphaFoldDB" id="A0A6S6M556"/>
<dbReference type="InterPro" id="IPR029030">
    <property type="entry name" value="Caspase-like_dom_sf"/>
</dbReference>
<accession>A0A6S6M556</accession>
<dbReference type="RefSeq" id="WP_185244939.1">
    <property type="nucleotide sequence ID" value="NZ_AP023213.1"/>
</dbReference>
<proteinExistence type="predicted"/>